<dbReference type="AlphaFoldDB" id="A0A1G5BZG7"/>
<organism evidence="2 3">
    <name type="scientific">Butyrivibrio hungatei</name>
    <dbReference type="NCBI Taxonomy" id="185008"/>
    <lineage>
        <taxon>Bacteria</taxon>
        <taxon>Bacillati</taxon>
        <taxon>Bacillota</taxon>
        <taxon>Clostridia</taxon>
        <taxon>Lachnospirales</taxon>
        <taxon>Lachnospiraceae</taxon>
        <taxon>Butyrivibrio</taxon>
    </lineage>
</organism>
<evidence type="ECO:0000313" key="2">
    <source>
        <dbReference type="EMBL" id="SCX95629.1"/>
    </source>
</evidence>
<dbReference type="Proteomes" id="UP000183047">
    <property type="component" value="Unassembled WGS sequence"/>
</dbReference>
<dbReference type="NCBIfam" id="TIGR00254">
    <property type="entry name" value="GGDEF"/>
    <property type="match status" value="1"/>
</dbReference>
<dbReference type="EMBL" id="FMUR01000005">
    <property type="protein sequence ID" value="SCX95629.1"/>
    <property type="molecule type" value="Genomic_DNA"/>
</dbReference>
<reference evidence="3" key="1">
    <citation type="submission" date="2016-10" db="EMBL/GenBank/DDBJ databases">
        <authorList>
            <person name="Varghese N."/>
            <person name="Submissions S."/>
        </authorList>
    </citation>
    <scope>NUCLEOTIDE SEQUENCE [LARGE SCALE GENOMIC DNA]</scope>
    <source>
        <strain evidence="3">XBD2006</strain>
    </source>
</reference>
<dbReference type="SUPFAM" id="SSF55073">
    <property type="entry name" value="Nucleotide cyclase"/>
    <property type="match status" value="1"/>
</dbReference>
<dbReference type="InterPro" id="IPR043128">
    <property type="entry name" value="Rev_trsase/Diguanyl_cyclase"/>
</dbReference>
<dbReference type="SUPFAM" id="SSF55781">
    <property type="entry name" value="GAF domain-like"/>
    <property type="match status" value="1"/>
</dbReference>
<accession>A0A1G5BZG7</accession>
<dbReference type="PROSITE" id="PS50887">
    <property type="entry name" value="GGDEF"/>
    <property type="match status" value="1"/>
</dbReference>
<name>A0A1G5BZG7_9FIRM</name>
<dbReference type="GO" id="GO:0052621">
    <property type="term" value="F:diguanylate cyclase activity"/>
    <property type="evidence" value="ECO:0007669"/>
    <property type="project" value="TreeGrafter"/>
</dbReference>
<keyword evidence="3" id="KW-1185">Reference proteome</keyword>
<dbReference type="RefSeq" id="WP_176756602.1">
    <property type="nucleotide sequence ID" value="NZ_FMUR01000005.1"/>
</dbReference>
<dbReference type="CDD" id="cd01949">
    <property type="entry name" value="GGDEF"/>
    <property type="match status" value="1"/>
</dbReference>
<dbReference type="InterPro" id="IPR029016">
    <property type="entry name" value="GAF-like_dom_sf"/>
</dbReference>
<gene>
    <name evidence="2" type="ORF">SAMN02910451_00900</name>
</gene>
<dbReference type="Gene3D" id="3.30.70.270">
    <property type="match status" value="1"/>
</dbReference>
<evidence type="ECO:0000313" key="3">
    <source>
        <dbReference type="Proteomes" id="UP000183047"/>
    </source>
</evidence>
<feature type="domain" description="GGDEF" evidence="1">
    <location>
        <begin position="364"/>
        <end position="487"/>
    </location>
</feature>
<dbReference type="PANTHER" id="PTHR45138">
    <property type="entry name" value="REGULATORY COMPONENTS OF SENSORY TRANSDUCTION SYSTEM"/>
    <property type="match status" value="1"/>
</dbReference>
<protein>
    <submittedName>
        <fullName evidence="2">Diguanylate cyclase (GGDEF) domain-containing protein</fullName>
    </submittedName>
</protein>
<dbReference type="Pfam" id="PF00990">
    <property type="entry name" value="GGDEF"/>
    <property type="match status" value="1"/>
</dbReference>
<dbReference type="InterPro" id="IPR029787">
    <property type="entry name" value="Nucleotide_cyclase"/>
</dbReference>
<dbReference type="InterPro" id="IPR050469">
    <property type="entry name" value="Diguanylate_Cyclase"/>
</dbReference>
<dbReference type="PANTHER" id="PTHR45138:SF9">
    <property type="entry name" value="DIGUANYLATE CYCLASE DGCM-RELATED"/>
    <property type="match status" value="1"/>
</dbReference>
<dbReference type="InterPro" id="IPR000160">
    <property type="entry name" value="GGDEF_dom"/>
</dbReference>
<proteinExistence type="predicted"/>
<evidence type="ECO:0000259" key="1">
    <source>
        <dbReference type="PROSITE" id="PS50887"/>
    </source>
</evidence>
<sequence length="487" mass="56211">MIDDLYTELKTAVNSIPLSAAILSVKKDGNGNCDELRYFTMNDSFISDSLYLFFKDESDNSKTREERLKEVESRLEGELYTANVQKELKFEDACFRAAWKREPIHNYVDTTKMYGYWTENFFLPVAVSSDKTEPNVAFCLFIYTLNKEMDVNKFSAVSPDIASFIIKSCLELQSENDFYSSMQLVTDYIREYAGAYGASIMSYQSDLKKYEVISGSTVDEVSIKEIFANIPFSTVASWEKLLKHTNAIIIKNEQDLEYYESQAPEWVKTLRDSRVFSLCLVPFLRQNNIIGYLFISNFDVSQMRKVKEMLELLSFFLSAEVANHLFLEKLEYLSNIDILTGVKNRNCMNADLEEFSIKFKFNPIPFSVAYCDINGLKIVNDNLGHDAGDKLIAAAADILKEVFKDDNIYRAGGDEFSIISTHSSEHEFEEKIKRLRELTSDPDKLCFAIGYYHDGGSGPLELAMRYADERMYRDKNEFYEKHPDRRR</sequence>
<dbReference type="SMART" id="SM00267">
    <property type="entry name" value="GGDEF"/>
    <property type="match status" value="1"/>
</dbReference>
<dbReference type="Gene3D" id="3.30.450.40">
    <property type="match status" value="1"/>
</dbReference>